<dbReference type="InterPro" id="IPR027806">
    <property type="entry name" value="HARBI1_dom"/>
</dbReference>
<keyword evidence="2" id="KW-0479">Metal-binding</keyword>
<evidence type="ECO:0000313" key="4">
    <source>
        <dbReference type="Proteomes" id="UP001152795"/>
    </source>
</evidence>
<dbReference type="Pfam" id="PF13359">
    <property type="entry name" value="DDE_Tnp_4"/>
    <property type="match status" value="1"/>
</dbReference>
<sequence>KLWIFGLEPYDTVMADRGFKIKSDLTMKRCYSAIPPSAAKGNHMISDDVAVTSKVANVRIFVEKAIARVKWFRSLSTELTMLELPLVDDILIIYYALVNLLHPLQAEKIDIDT</sequence>
<dbReference type="PANTHER" id="PTHR23080:SF141">
    <property type="entry name" value="TRANSPOSASE HELIX-TURN-HELIX DOMAIN-CONTAINING PROTEIN"/>
    <property type="match status" value="1"/>
</dbReference>
<dbReference type="OrthoDB" id="5976047at2759"/>
<dbReference type="GO" id="GO:0046872">
    <property type="term" value="F:metal ion binding"/>
    <property type="evidence" value="ECO:0007669"/>
    <property type="project" value="UniProtKB-KW"/>
</dbReference>
<proteinExistence type="predicted"/>
<evidence type="ECO:0000313" key="3">
    <source>
        <dbReference type="EMBL" id="CAB4042400.1"/>
    </source>
</evidence>
<dbReference type="EMBL" id="CACRXK020030051">
    <property type="protein sequence ID" value="CAB4042400.1"/>
    <property type="molecule type" value="Genomic_DNA"/>
</dbReference>
<evidence type="ECO:0000256" key="1">
    <source>
        <dbReference type="ARBA" id="ARBA00001968"/>
    </source>
</evidence>
<dbReference type="Proteomes" id="UP001152795">
    <property type="component" value="Unassembled WGS sequence"/>
</dbReference>
<dbReference type="AlphaFoldDB" id="A0A7D9K891"/>
<dbReference type="PANTHER" id="PTHR23080">
    <property type="entry name" value="THAP DOMAIN PROTEIN"/>
    <property type="match status" value="1"/>
</dbReference>
<protein>
    <submittedName>
        <fullName evidence="3">Uncharacterized protein</fullName>
    </submittedName>
</protein>
<gene>
    <name evidence="3" type="ORF">PACLA_8A018818</name>
</gene>
<accession>A0A7D9K891</accession>
<organism evidence="3 4">
    <name type="scientific">Paramuricea clavata</name>
    <name type="common">Red gorgonian</name>
    <name type="synonym">Violescent sea-whip</name>
    <dbReference type="NCBI Taxonomy" id="317549"/>
    <lineage>
        <taxon>Eukaryota</taxon>
        <taxon>Metazoa</taxon>
        <taxon>Cnidaria</taxon>
        <taxon>Anthozoa</taxon>
        <taxon>Octocorallia</taxon>
        <taxon>Malacalcyonacea</taxon>
        <taxon>Plexauridae</taxon>
        <taxon>Paramuricea</taxon>
    </lineage>
</organism>
<comment type="cofactor">
    <cofactor evidence="1">
        <name>a divalent metal cation</name>
        <dbReference type="ChEBI" id="CHEBI:60240"/>
    </cofactor>
</comment>
<evidence type="ECO:0000256" key="2">
    <source>
        <dbReference type="ARBA" id="ARBA00022723"/>
    </source>
</evidence>
<feature type="non-terminal residue" evidence="3">
    <location>
        <position position="1"/>
    </location>
</feature>
<keyword evidence="4" id="KW-1185">Reference proteome</keyword>
<comment type="caution">
    <text evidence="3">The sequence shown here is derived from an EMBL/GenBank/DDBJ whole genome shotgun (WGS) entry which is preliminary data.</text>
</comment>
<name>A0A7D9K891_PARCT</name>
<reference evidence="3" key="1">
    <citation type="submission" date="2020-04" db="EMBL/GenBank/DDBJ databases">
        <authorList>
            <person name="Alioto T."/>
            <person name="Alioto T."/>
            <person name="Gomez Garrido J."/>
        </authorList>
    </citation>
    <scope>NUCLEOTIDE SEQUENCE</scope>
    <source>
        <strain evidence="3">A484AB</strain>
    </source>
</reference>